<dbReference type="EMBL" id="JAIUJS010000009">
    <property type="protein sequence ID" value="MCA0154267.1"/>
    <property type="molecule type" value="Genomic_DNA"/>
</dbReference>
<evidence type="ECO:0000313" key="2">
    <source>
        <dbReference type="EMBL" id="MCA0154267.1"/>
    </source>
</evidence>
<feature type="transmembrane region" description="Helical" evidence="1">
    <location>
        <begin position="45"/>
        <end position="67"/>
    </location>
</feature>
<keyword evidence="1" id="KW-0472">Membrane</keyword>
<protein>
    <submittedName>
        <fullName evidence="2">Uncharacterized protein</fullName>
    </submittedName>
</protein>
<keyword evidence="3" id="KW-1185">Reference proteome</keyword>
<name>A0ABS7Y2X7_9FLAO</name>
<proteinExistence type="predicted"/>
<evidence type="ECO:0000313" key="3">
    <source>
        <dbReference type="Proteomes" id="UP001198402"/>
    </source>
</evidence>
<dbReference type="Proteomes" id="UP001198402">
    <property type="component" value="Unassembled WGS sequence"/>
</dbReference>
<accession>A0ABS7Y2X7</accession>
<feature type="transmembrane region" description="Helical" evidence="1">
    <location>
        <begin position="6"/>
        <end position="25"/>
    </location>
</feature>
<keyword evidence="1" id="KW-1133">Transmembrane helix</keyword>
<feature type="transmembrane region" description="Helical" evidence="1">
    <location>
        <begin position="73"/>
        <end position="92"/>
    </location>
</feature>
<organism evidence="2 3">
    <name type="scientific">Winogradskyella vincentii</name>
    <dbReference type="NCBI Taxonomy" id="2877122"/>
    <lineage>
        <taxon>Bacteria</taxon>
        <taxon>Pseudomonadati</taxon>
        <taxon>Bacteroidota</taxon>
        <taxon>Flavobacteriia</taxon>
        <taxon>Flavobacteriales</taxon>
        <taxon>Flavobacteriaceae</taxon>
        <taxon>Winogradskyella</taxon>
    </lineage>
</organism>
<feature type="transmembrane region" description="Helical" evidence="1">
    <location>
        <begin position="139"/>
        <end position="160"/>
    </location>
</feature>
<keyword evidence="1" id="KW-0812">Transmembrane</keyword>
<sequence>MKESSILLTFTQVTVAFVGFAAIVATFRFKDEYSIKKNDTNDLQLIVNTGLMGAFFSVLPLVFSSFGLKDSSVWAYCSGIMSINYLGFIFYLSRKVRLSKFRKKKSKMIVIIYFTIGFLILILNFLNAFNIVFHREFGPFFISLIYPLCLVGYMFTRILFLPIWRNLKKQQS</sequence>
<comment type="caution">
    <text evidence="2">The sequence shown here is derived from an EMBL/GenBank/DDBJ whole genome shotgun (WGS) entry which is preliminary data.</text>
</comment>
<feature type="transmembrane region" description="Helical" evidence="1">
    <location>
        <begin position="112"/>
        <end position="133"/>
    </location>
</feature>
<dbReference type="RefSeq" id="WP_224479215.1">
    <property type="nucleotide sequence ID" value="NZ_JAIUJS010000009.1"/>
</dbReference>
<gene>
    <name evidence="2" type="ORF">LBV24_13645</name>
</gene>
<reference evidence="3" key="1">
    <citation type="submission" date="2023-07" db="EMBL/GenBank/DDBJ databases">
        <authorList>
            <person name="Yue Y."/>
        </authorList>
    </citation>
    <scope>NUCLEOTIDE SEQUENCE [LARGE SCALE GENOMIC DNA]</scope>
    <source>
        <strain evidence="3">2Y89</strain>
    </source>
</reference>
<evidence type="ECO:0000256" key="1">
    <source>
        <dbReference type="SAM" id="Phobius"/>
    </source>
</evidence>